<reference evidence="1 2" key="1">
    <citation type="journal article" date="2020" name="Phytopathology">
        <title>Genome Sequence Resources of Colletotrichum truncatum, C. plurivorum, C. musicola, and C. sojae: Four Species Pathogenic to Soybean (Glycine max).</title>
        <authorList>
            <person name="Rogerio F."/>
            <person name="Boufleur T.R."/>
            <person name="Ciampi-Guillardi M."/>
            <person name="Sukno S.A."/>
            <person name="Thon M.R."/>
            <person name="Massola Junior N.S."/>
            <person name="Baroncelli R."/>
        </authorList>
    </citation>
    <scope>NUCLEOTIDE SEQUENCE [LARGE SCALE GENOMIC DNA]</scope>
    <source>
        <strain evidence="1 2">CMES1059</strain>
    </source>
</reference>
<sequence length="485" mass="54090">MFDFGEHCLSPAECAATSEEAHNVPEPKLSLNGGHMMQDEGLHAADPSLIGDFSSRNRLRIDFARLEALIVSERAERCAQSQADLNLQPSLVQVEISNRVSASPTPRTKSIEGAGTEKVREFAGQASKGNATASPRCMFYSLTGEATINAHSFGDLILDNEEVRTLFTSSGGEGNNRWWLDIANPTDEQTRAICEAFGVHPLTTEDILTQETREKVAIFPSYYFVDFQSFYTIRNDNGGDDYEPFGVYMVVFPEGIISFCYRSHVHSQRVRNRIAILKDQESLNSDWICYALIDNIVDSFAPEIHDIELISEGIEEAVITSRPDDRHTFLRHLGAARKKSLSHMRLLRGKADVLRGLAKRCTNVSSGTLRIDMAIYFGDIIDHVVTMESNLLHFEKMLSRAYSNYLAQLTVDGITEGTKTNNTLAKITFLGSVFVPLNLISSLFGMNVKVPWQGEDSLVPFYGIVGVLLVFPIVAFLITRRARYL</sequence>
<dbReference type="Proteomes" id="UP000805649">
    <property type="component" value="Unassembled WGS sequence"/>
</dbReference>
<name>A0ACC3YZ28_COLTU</name>
<dbReference type="EMBL" id="VUJX02000004">
    <property type="protein sequence ID" value="KAL0937225.1"/>
    <property type="molecule type" value="Genomic_DNA"/>
</dbReference>
<comment type="caution">
    <text evidence="1">The sequence shown here is derived from an EMBL/GenBank/DDBJ whole genome shotgun (WGS) entry which is preliminary data.</text>
</comment>
<accession>A0ACC3YZ28</accession>
<gene>
    <name evidence="1" type="ORF">CTRU02_206956</name>
</gene>
<keyword evidence="2" id="KW-1185">Reference proteome</keyword>
<evidence type="ECO:0000313" key="2">
    <source>
        <dbReference type="Proteomes" id="UP000805649"/>
    </source>
</evidence>
<protein>
    <submittedName>
        <fullName evidence="1">CorA-like Mg2+ transporter</fullName>
    </submittedName>
</protein>
<proteinExistence type="predicted"/>
<organism evidence="1 2">
    <name type="scientific">Colletotrichum truncatum</name>
    <name type="common">Anthracnose fungus</name>
    <name type="synonym">Colletotrichum capsici</name>
    <dbReference type="NCBI Taxonomy" id="5467"/>
    <lineage>
        <taxon>Eukaryota</taxon>
        <taxon>Fungi</taxon>
        <taxon>Dikarya</taxon>
        <taxon>Ascomycota</taxon>
        <taxon>Pezizomycotina</taxon>
        <taxon>Sordariomycetes</taxon>
        <taxon>Hypocreomycetidae</taxon>
        <taxon>Glomerellales</taxon>
        <taxon>Glomerellaceae</taxon>
        <taxon>Colletotrichum</taxon>
        <taxon>Colletotrichum truncatum species complex</taxon>
    </lineage>
</organism>
<evidence type="ECO:0000313" key="1">
    <source>
        <dbReference type="EMBL" id="KAL0937225.1"/>
    </source>
</evidence>